<dbReference type="Gramene" id="arahy.Tifrunner.gnm2.ann2.Ah20g428200.1">
    <property type="protein sequence ID" value="arahy.Tifrunner.gnm2.ann2.Ah20g428200.1-CDS"/>
    <property type="gene ID" value="arahy.Tifrunner.gnm2.ann2.Ah20g428200"/>
</dbReference>
<dbReference type="Proteomes" id="UP000289738">
    <property type="component" value="Chromosome B10"/>
</dbReference>
<dbReference type="InterPro" id="IPR036034">
    <property type="entry name" value="PDZ_sf"/>
</dbReference>
<feature type="domain" description="PDZ" evidence="9">
    <location>
        <begin position="353"/>
        <end position="451"/>
    </location>
</feature>
<comment type="caution">
    <text evidence="10">The sequence shown here is derived from an EMBL/GenBank/DDBJ whole genome shotgun (WGS) entry which is preliminary data.</text>
</comment>
<dbReference type="PRINTS" id="PR00834">
    <property type="entry name" value="PROTEASES2C"/>
</dbReference>
<dbReference type="SUPFAM" id="SSF50494">
    <property type="entry name" value="Trypsin-like serine proteases"/>
    <property type="match status" value="1"/>
</dbReference>
<dbReference type="Pfam" id="PF13180">
    <property type="entry name" value="PDZ_2"/>
    <property type="match status" value="1"/>
</dbReference>
<dbReference type="EMBL" id="SDMP01000020">
    <property type="protein sequence ID" value="RYQ85861.1"/>
    <property type="molecule type" value="Genomic_DNA"/>
</dbReference>
<dbReference type="SUPFAM" id="SSF50156">
    <property type="entry name" value="PDZ domain-like"/>
    <property type="match status" value="1"/>
</dbReference>
<keyword evidence="5" id="KW-0645">Protease</keyword>
<evidence type="ECO:0000256" key="8">
    <source>
        <dbReference type="ARBA" id="ARBA00022946"/>
    </source>
</evidence>
<dbReference type="InterPro" id="IPR009003">
    <property type="entry name" value="Peptidase_S1_PA"/>
</dbReference>
<dbReference type="PROSITE" id="PS50106">
    <property type="entry name" value="PDZ"/>
    <property type="match status" value="1"/>
</dbReference>
<dbReference type="Pfam" id="PF13365">
    <property type="entry name" value="Trypsin_2"/>
    <property type="match status" value="1"/>
</dbReference>
<dbReference type="GO" id="GO:0006508">
    <property type="term" value="P:proteolysis"/>
    <property type="evidence" value="ECO:0007669"/>
    <property type="project" value="UniProtKB-KW"/>
</dbReference>
<keyword evidence="6" id="KW-0378">Hydrolase</keyword>
<keyword evidence="11" id="KW-1185">Reference proteome</keyword>
<protein>
    <recommendedName>
        <fullName evidence="9">PDZ domain-containing protein</fullName>
    </recommendedName>
</protein>
<dbReference type="GO" id="GO:0009534">
    <property type="term" value="C:chloroplast thylakoid"/>
    <property type="evidence" value="ECO:0007669"/>
    <property type="project" value="UniProtKB-ARBA"/>
</dbReference>
<keyword evidence="8" id="KW-0809">Transit peptide</keyword>
<comment type="subcellular location">
    <subcellularLocation>
        <location evidence="1">Plastid</location>
        <location evidence="1">Chloroplast</location>
    </subcellularLocation>
</comment>
<dbReference type="SMART" id="SM00228">
    <property type="entry name" value="PDZ"/>
    <property type="match status" value="1"/>
</dbReference>
<dbReference type="PANTHER" id="PTHR43343:SF3">
    <property type="entry name" value="PROTEASE DO-LIKE 8, CHLOROPLASTIC"/>
    <property type="match status" value="1"/>
</dbReference>
<evidence type="ECO:0000256" key="6">
    <source>
        <dbReference type="ARBA" id="ARBA00022801"/>
    </source>
</evidence>
<sequence length="465" mass="49711">MKIVSACNSWCVGMAVPTSQTRTTVLSRRELFFDGMSSVCSSHSQQQHFLNDAVQSQPISISRIGEDEAQDFDGMLRKIHLSPTRRVLMASLTMYSCFHSSRYLSALALGDPLVTLEQVTPPVVSSGPLFPVEDRIVQLFESNTYSVVNIFDVTLRPQLNITGAVEIPEGNGSGVVWDEEGHIVTNYHVIGNALSRNPSSGQVVARVNILASEGVQKNFEGKLVGADRLKDLAVLKVEAPVDLLRPIKAGQSSSLKVGQQCLAIGNPFGFDHTLTVGVISGLNRDIFSQTGVTIGGGIQTDAAINPGNSGGPLLDSKGRLIGINTAIFTQTGTSAGVGFAIPSSTVLRIVPQLIKFGKVVRAGLNVDIAPDLIANQLNVRNGALILQVPKNSVAEKAGLNPTTRGFAGNIVLGDIIVAVDNKPVKNKGELLKALDEYNVGDKVTLLIQRDSQKLELSLELEEQRS</sequence>
<proteinExistence type="inferred from homology"/>
<evidence type="ECO:0000256" key="3">
    <source>
        <dbReference type="ARBA" id="ARBA00022528"/>
    </source>
</evidence>
<dbReference type="OrthoDB" id="4217619at2759"/>
<dbReference type="InterPro" id="IPR051201">
    <property type="entry name" value="Chloro_Bact_Ser_Proteases"/>
</dbReference>
<accession>A0A444X862</accession>
<evidence type="ECO:0000256" key="7">
    <source>
        <dbReference type="ARBA" id="ARBA00022825"/>
    </source>
</evidence>
<dbReference type="GO" id="GO:0004252">
    <property type="term" value="F:serine-type endopeptidase activity"/>
    <property type="evidence" value="ECO:0007669"/>
    <property type="project" value="InterPro"/>
</dbReference>
<evidence type="ECO:0000259" key="9">
    <source>
        <dbReference type="PROSITE" id="PS50106"/>
    </source>
</evidence>
<evidence type="ECO:0000256" key="2">
    <source>
        <dbReference type="ARBA" id="ARBA00010541"/>
    </source>
</evidence>
<keyword evidence="7" id="KW-0720">Serine protease</keyword>
<dbReference type="AlphaFoldDB" id="A0A444X862"/>
<evidence type="ECO:0000256" key="1">
    <source>
        <dbReference type="ARBA" id="ARBA00004229"/>
    </source>
</evidence>
<evidence type="ECO:0000313" key="11">
    <source>
        <dbReference type="Proteomes" id="UP000289738"/>
    </source>
</evidence>
<keyword evidence="4" id="KW-0934">Plastid</keyword>
<keyword evidence="3" id="KW-0150">Chloroplast</keyword>
<evidence type="ECO:0000256" key="4">
    <source>
        <dbReference type="ARBA" id="ARBA00022640"/>
    </source>
</evidence>
<dbReference type="InterPro" id="IPR039382">
    <property type="entry name" value="DEGP1/8_PDZ_dom"/>
</dbReference>
<comment type="similarity">
    <text evidence="2">Belongs to the peptidase S1C family.</text>
</comment>
<dbReference type="Gene3D" id="2.30.42.10">
    <property type="match status" value="1"/>
</dbReference>
<dbReference type="STRING" id="3818.A0A444X862"/>
<gene>
    <name evidence="10" type="ORF">Ahy_B10g105488</name>
</gene>
<evidence type="ECO:0000256" key="5">
    <source>
        <dbReference type="ARBA" id="ARBA00022670"/>
    </source>
</evidence>
<dbReference type="FunFam" id="2.40.10.10:FF:000001">
    <property type="entry name" value="Periplasmic serine protease DegS"/>
    <property type="match status" value="1"/>
</dbReference>
<organism evidence="10 11">
    <name type="scientific">Arachis hypogaea</name>
    <name type="common">Peanut</name>
    <dbReference type="NCBI Taxonomy" id="3818"/>
    <lineage>
        <taxon>Eukaryota</taxon>
        <taxon>Viridiplantae</taxon>
        <taxon>Streptophyta</taxon>
        <taxon>Embryophyta</taxon>
        <taxon>Tracheophyta</taxon>
        <taxon>Spermatophyta</taxon>
        <taxon>Magnoliopsida</taxon>
        <taxon>eudicotyledons</taxon>
        <taxon>Gunneridae</taxon>
        <taxon>Pentapetalae</taxon>
        <taxon>rosids</taxon>
        <taxon>fabids</taxon>
        <taxon>Fabales</taxon>
        <taxon>Fabaceae</taxon>
        <taxon>Papilionoideae</taxon>
        <taxon>50 kb inversion clade</taxon>
        <taxon>dalbergioids sensu lato</taxon>
        <taxon>Dalbergieae</taxon>
        <taxon>Pterocarpus clade</taxon>
        <taxon>Arachis</taxon>
    </lineage>
</organism>
<dbReference type="PANTHER" id="PTHR43343">
    <property type="entry name" value="PEPTIDASE S12"/>
    <property type="match status" value="1"/>
</dbReference>
<dbReference type="InterPro" id="IPR043504">
    <property type="entry name" value="Peptidase_S1_PA_chymotrypsin"/>
</dbReference>
<dbReference type="InterPro" id="IPR001478">
    <property type="entry name" value="PDZ"/>
</dbReference>
<dbReference type="FunFam" id="2.40.10.10:FF:000103">
    <property type="entry name" value="Protease Do-like 1, chloroplastic"/>
    <property type="match status" value="1"/>
</dbReference>
<dbReference type="GO" id="GO:0010206">
    <property type="term" value="P:photosystem II repair"/>
    <property type="evidence" value="ECO:0007669"/>
    <property type="project" value="UniProtKB-ARBA"/>
</dbReference>
<dbReference type="InterPro" id="IPR001940">
    <property type="entry name" value="Peptidase_S1C"/>
</dbReference>
<evidence type="ECO:0000313" key="10">
    <source>
        <dbReference type="EMBL" id="RYQ85861.1"/>
    </source>
</evidence>
<reference evidence="10 11" key="1">
    <citation type="submission" date="2019-01" db="EMBL/GenBank/DDBJ databases">
        <title>Sequencing of cultivated peanut Arachis hypogaea provides insights into genome evolution and oil improvement.</title>
        <authorList>
            <person name="Chen X."/>
        </authorList>
    </citation>
    <scope>NUCLEOTIDE SEQUENCE [LARGE SCALE GENOMIC DNA]</scope>
    <source>
        <strain evidence="11">cv. Fuhuasheng</strain>
        <tissue evidence="10">Leaves</tissue>
    </source>
</reference>
<dbReference type="CDD" id="cd00990">
    <property type="entry name" value="cpPDZ_AtDEGP1-like"/>
    <property type="match status" value="1"/>
</dbReference>
<dbReference type="SMR" id="A0A444X862"/>
<name>A0A444X862_ARAHY</name>
<dbReference type="Gene3D" id="2.40.10.10">
    <property type="entry name" value="Trypsin-like serine proteases"/>
    <property type="match status" value="2"/>
</dbReference>